<sequence length="1607" mass="187940">MEAELQNQLDSFDKDRKHMSEKSELMADQIKDFVEQQETLAMEITDYKSKLDEQHKMLSANIEAYDKLENDYRQNLLALNQLQDVIHTNEETITKLNQQILENEKVNAEKIEKLSKEIQQKSVKLEDSSEQNLQIHFQGALNQANQLDFASSFFDDHELQHLKQTNQNLEKQIVSLQKEKENLHLLLSETQKHLEEIKLQTNLNKEEPLRSEELKSLKAQYNTLEVNYDKLTEENCSLQNNIAKLSEQLYKLNSSRQFENSKPSTDSATFTWPSEDVVEKKIINTSETSSHKIDNTKEELLDKIRSLEFMFHDSEKQKENAVIQCNALSEELTKILYRQEQQQTHVQNTKPQLETASLDLLSQIVSSDDTTLTEQDLKELRDIEFMPSKDITDHQSPSPTPVVEDIIKPKKAYLCYDPEEIGESSKSFDYAFGENDDGWGWGPEEAKLEQEHYDQVSVSPQSAQFKNQINQLEEKIKVLEQARERHSEEIQQSQLKSSKLIKKLKEFKSKNEELCAKLNKKSIVLDDLDDAIQDELKSQIKNLEKKIREINTDLDKEKQEKTNLLKRIDTLTASHERMIENKEKQDIEIMSWQQRYREVTAKLEQLEWGDDSPKHIPKAETEKLPKDLDDSKKIQELSDTIRDLTLDNEELQSLLEEQRNLRIAAEKAKSIEPMMENMKTEKEYLDILEQKDNLQTHFNSLNEELEKLKQDHANLMNINEDTNQKLNSLSVENNKLQEQVKNTDTIEIEDLKKHIDQLNIEKQGLLDDQAWNTDAIWELRQNLEQMQNRSNIFDAEKMKYEDNILQLNNSLKLLNDRIESLKSENNDLETKIKELEESKQHLLLEMQQKDTQCNSLNETLTDLNVKLKNMEEQFVTIQSQNTTDLNVKLKNMEEQFVTIQSQNTSVAQIKDLLLSKEDELANFKEKLQQQEKDYEFKLATTVQQLSDEWLQRVDQRGLDIAESWKLHLETRENEFVQIEQQLKKEIVDLEEKHTALVNENNELRKNVDAEIRNEIDRVAALQQQINERQHYINDLTKVIQEQQAEIEKQKIEQKIEVNNFNTIIEDLNRQIVSRDTEIQKYEALIRDNQEELKQFNEKEKLAKLEQSKEVENFKQALSIKDSEIIDRDNKISEFSKQVEELKIVIENLSSEINQKSEIIDATSKQLNNVNAQHDSYQDQINQLNQHITEYQQQLANFQLQTQQQYMQIEALNQQILNYSGIHEESTQKEAEIIKLSALIQEKDREHSIILDSKVQENQSIIREHLTEIEHLNQRLADSENRYEELLSIKDSDMQNLRIELDEQIRKNESYLLERQDYLHIQTELGVKTGECEELKSKLEEQNLLMVEESKQLSELREIIQEQVLKIDDLQKELYEKSRLYDAIIAEIDITHKPARTEKADKHVSFSDDVEVQNMSSSSNEEDLTEPVSRAELDLALYMLHQRDVRCEELTVELMQLLEERDTLQLKLSNALREKEILISKYDASSEPTPSSATSMIQTASSSDVSQEPESLRDVPRSTGSDPLVSKLSELRTIGYRKDKTLVDEQELRRLQQLSIMQQHRDEAAKLPPEAAARLVDASYTLSRDVQSPSKVLLNWLWGRSTPKVNNV</sequence>
<organism evidence="4 5">
    <name type="scientific">Popillia japonica</name>
    <name type="common">Japanese beetle</name>
    <dbReference type="NCBI Taxonomy" id="7064"/>
    <lineage>
        <taxon>Eukaryota</taxon>
        <taxon>Metazoa</taxon>
        <taxon>Ecdysozoa</taxon>
        <taxon>Arthropoda</taxon>
        <taxon>Hexapoda</taxon>
        <taxon>Insecta</taxon>
        <taxon>Pterygota</taxon>
        <taxon>Neoptera</taxon>
        <taxon>Endopterygota</taxon>
        <taxon>Coleoptera</taxon>
        <taxon>Polyphaga</taxon>
        <taxon>Scarabaeiformia</taxon>
        <taxon>Scarabaeidae</taxon>
        <taxon>Rutelinae</taxon>
        <taxon>Popillia</taxon>
    </lineage>
</organism>
<feature type="coiled-coil region" evidence="1">
    <location>
        <begin position="533"/>
        <end position="574"/>
    </location>
</feature>
<feature type="region of interest" description="Disordered" evidence="2">
    <location>
        <begin position="1"/>
        <end position="23"/>
    </location>
</feature>
<feature type="coiled-coil region" evidence="1">
    <location>
        <begin position="1261"/>
        <end position="1372"/>
    </location>
</feature>
<feature type="compositionally biased region" description="Polar residues" evidence="2">
    <location>
        <begin position="1495"/>
        <end position="1508"/>
    </location>
</feature>
<feature type="compositionally biased region" description="Low complexity" evidence="2">
    <location>
        <begin position="1484"/>
        <end position="1494"/>
    </location>
</feature>
<feature type="coiled-coil region" evidence="1">
    <location>
        <begin position="1131"/>
        <end position="1200"/>
    </location>
</feature>
<feature type="coiled-coil region" evidence="1">
    <location>
        <begin position="1446"/>
        <end position="1473"/>
    </location>
</feature>
<evidence type="ECO:0000259" key="3">
    <source>
        <dbReference type="PROSITE" id="PS50192"/>
    </source>
</evidence>
<feature type="coiled-coil region" evidence="1">
    <location>
        <begin position="634"/>
        <end position="880"/>
    </location>
</feature>
<feature type="coiled-coil region" evidence="1">
    <location>
        <begin position="159"/>
        <end position="186"/>
    </location>
</feature>
<name>A0AAW1LA94_POPJA</name>
<keyword evidence="5" id="KW-1185">Reference proteome</keyword>
<comment type="caution">
    <text evidence="4">The sequence shown here is derived from an EMBL/GenBank/DDBJ whole genome shotgun (WGS) entry which is preliminary data.</text>
</comment>
<evidence type="ECO:0000313" key="4">
    <source>
        <dbReference type="EMBL" id="KAK9730611.1"/>
    </source>
</evidence>
<evidence type="ECO:0000256" key="2">
    <source>
        <dbReference type="SAM" id="MobiDB-lite"/>
    </source>
</evidence>
<evidence type="ECO:0000313" key="5">
    <source>
        <dbReference type="Proteomes" id="UP001458880"/>
    </source>
</evidence>
<dbReference type="InterPro" id="IPR000727">
    <property type="entry name" value="T_SNARE_dom"/>
</dbReference>
<feature type="region of interest" description="Disordered" evidence="2">
    <location>
        <begin position="1482"/>
        <end position="1522"/>
    </location>
</feature>
<protein>
    <recommendedName>
        <fullName evidence="3">t-SNARE coiled-coil homology domain-containing protein</fullName>
    </recommendedName>
</protein>
<feature type="domain" description="T-SNARE coiled-coil homology" evidence="3">
    <location>
        <begin position="1121"/>
        <end position="1183"/>
    </location>
</feature>
<feature type="coiled-coil region" evidence="1">
    <location>
        <begin position="906"/>
        <end position="940"/>
    </location>
</feature>
<dbReference type="Proteomes" id="UP001458880">
    <property type="component" value="Unassembled WGS sequence"/>
</dbReference>
<accession>A0AAW1LA94</accession>
<feature type="coiled-coil region" evidence="1">
    <location>
        <begin position="979"/>
        <end position="1105"/>
    </location>
</feature>
<feature type="compositionally biased region" description="Polar residues" evidence="2">
    <location>
        <begin position="1"/>
        <end position="10"/>
    </location>
</feature>
<dbReference type="PROSITE" id="PS50192">
    <property type="entry name" value="T_SNARE"/>
    <property type="match status" value="1"/>
</dbReference>
<proteinExistence type="predicted"/>
<dbReference type="EMBL" id="JASPKY010000144">
    <property type="protein sequence ID" value="KAK9730611.1"/>
    <property type="molecule type" value="Genomic_DNA"/>
</dbReference>
<feature type="compositionally biased region" description="Basic and acidic residues" evidence="2">
    <location>
        <begin position="11"/>
        <end position="23"/>
    </location>
</feature>
<feature type="coiled-coil region" evidence="1">
    <location>
        <begin position="65"/>
        <end position="131"/>
    </location>
</feature>
<keyword evidence="1" id="KW-0175">Coiled coil</keyword>
<evidence type="ECO:0000256" key="1">
    <source>
        <dbReference type="SAM" id="Coils"/>
    </source>
</evidence>
<reference evidence="4 5" key="1">
    <citation type="journal article" date="2024" name="BMC Genomics">
        <title>De novo assembly and annotation of Popillia japonica's genome with initial clues to its potential as an invasive pest.</title>
        <authorList>
            <person name="Cucini C."/>
            <person name="Boschi S."/>
            <person name="Funari R."/>
            <person name="Cardaioli E."/>
            <person name="Iannotti N."/>
            <person name="Marturano G."/>
            <person name="Paoli F."/>
            <person name="Bruttini M."/>
            <person name="Carapelli A."/>
            <person name="Frati F."/>
            <person name="Nardi F."/>
        </authorList>
    </citation>
    <scope>NUCLEOTIDE SEQUENCE [LARGE SCALE GENOMIC DNA]</scope>
    <source>
        <strain evidence="4">DMR45628</strain>
    </source>
</reference>
<feature type="coiled-coil region" evidence="1">
    <location>
        <begin position="462"/>
        <end position="496"/>
    </location>
</feature>
<gene>
    <name evidence="4" type="ORF">QE152_g14361</name>
</gene>